<sequence>MVTDGIFFQCLKMAEPMERRCSLTDFLGKLTLLEKPVAAKFRLYWNLNNPIERGRLNGYRLLSLLKKPTWRSTSLDIFVTQESKAAEDRPVLANINL</sequence>
<evidence type="ECO:0000313" key="1">
    <source>
        <dbReference type="EMBL" id="GME77891.1"/>
    </source>
</evidence>
<gene>
    <name evidence="1" type="ORF">Amon02_000321300</name>
</gene>
<proteinExistence type="predicted"/>
<reference evidence="1" key="1">
    <citation type="submission" date="2023-04" db="EMBL/GenBank/DDBJ databases">
        <title>Ambrosiozyma monospora NBRC 10751.</title>
        <authorList>
            <person name="Ichikawa N."/>
            <person name="Sato H."/>
            <person name="Tonouchi N."/>
        </authorList>
    </citation>
    <scope>NUCLEOTIDE SEQUENCE</scope>
    <source>
        <strain evidence="1">NBRC 10751</strain>
    </source>
</reference>
<dbReference type="Proteomes" id="UP001165064">
    <property type="component" value="Unassembled WGS sequence"/>
</dbReference>
<organism evidence="1 2">
    <name type="scientific">Ambrosiozyma monospora</name>
    <name type="common">Yeast</name>
    <name type="synonym">Endomycopsis monosporus</name>
    <dbReference type="NCBI Taxonomy" id="43982"/>
    <lineage>
        <taxon>Eukaryota</taxon>
        <taxon>Fungi</taxon>
        <taxon>Dikarya</taxon>
        <taxon>Ascomycota</taxon>
        <taxon>Saccharomycotina</taxon>
        <taxon>Pichiomycetes</taxon>
        <taxon>Pichiales</taxon>
        <taxon>Pichiaceae</taxon>
        <taxon>Ambrosiozyma</taxon>
    </lineage>
</organism>
<dbReference type="EMBL" id="BSXS01001998">
    <property type="protein sequence ID" value="GME77891.1"/>
    <property type="molecule type" value="Genomic_DNA"/>
</dbReference>
<name>A0ACB5SZQ5_AMBMO</name>
<protein>
    <submittedName>
        <fullName evidence="1">Unnamed protein product</fullName>
    </submittedName>
</protein>
<accession>A0ACB5SZQ5</accession>
<evidence type="ECO:0000313" key="2">
    <source>
        <dbReference type="Proteomes" id="UP001165064"/>
    </source>
</evidence>
<keyword evidence="2" id="KW-1185">Reference proteome</keyword>
<comment type="caution">
    <text evidence="1">The sequence shown here is derived from an EMBL/GenBank/DDBJ whole genome shotgun (WGS) entry which is preliminary data.</text>
</comment>